<feature type="compositionally biased region" description="Low complexity" evidence="1">
    <location>
        <begin position="85"/>
        <end position="96"/>
    </location>
</feature>
<accession>A0A7J7T6L3</accession>
<proteinExistence type="predicted"/>
<reference evidence="2 3" key="1">
    <citation type="journal article" date="2020" name="Nature">
        <title>Six reference-quality genomes reveal evolution of bat adaptations.</title>
        <authorList>
            <person name="Jebb D."/>
            <person name="Huang Z."/>
            <person name="Pippel M."/>
            <person name="Hughes G.M."/>
            <person name="Lavrichenko K."/>
            <person name="Devanna P."/>
            <person name="Winkler S."/>
            <person name="Jermiin L.S."/>
            <person name="Skirmuntt E.C."/>
            <person name="Katzourakis A."/>
            <person name="Burkitt-Gray L."/>
            <person name="Ray D.A."/>
            <person name="Sullivan K.A.M."/>
            <person name="Roscito J.G."/>
            <person name="Kirilenko B.M."/>
            <person name="Davalos L.M."/>
            <person name="Corthals A.P."/>
            <person name="Power M.L."/>
            <person name="Jones G."/>
            <person name="Ransome R.D."/>
            <person name="Dechmann D.K.N."/>
            <person name="Locatelli A.G."/>
            <person name="Puechmaille S.J."/>
            <person name="Fedrigo O."/>
            <person name="Jarvis E.D."/>
            <person name="Hiller M."/>
            <person name="Vernes S.C."/>
            <person name="Myers E.W."/>
            <person name="Teeling E.C."/>
        </authorList>
    </citation>
    <scope>NUCLEOTIDE SEQUENCE [LARGE SCALE GENOMIC DNA]</scope>
    <source>
        <strain evidence="2">MMyoMyo1</strain>
        <tissue evidence="2">Flight muscle</tissue>
    </source>
</reference>
<name>A0A7J7T6L3_MYOMY</name>
<feature type="region of interest" description="Disordered" evidence="1">
    <location>
        <begin position="1"/>
        <end position="107"/>
    </location>
</feature>
<sequence>MTLPLRGRTHKGLNPLPQSSQGVKVPEPPPPTSTGVAPTRAPSSLGRAGASSEDRQTHLPFGSMLCSAQFSSSLPPSLPPPPPDSSSASSPSCPSQPASPPANFQLLPPSARRRFYIEAWPPPMRMRDGVPIAGRWDS</sequence>
<evidence type="ECO:0000313" key="2">
    <source>
        <dbReference type="EMBL" id="KAF6296043.1"/>
    </source>
</evidence>
<evidence type="ECO:0000256" key="1">
    <source>
        <dbReference type="SAM" id="MobiDB-lite"/>
    </source>
</evidence>
<dbReference type="AlphaFoldDB" id="A0A7J7T6L3"/>
<gene>
    <name evidence="2" type="ORF">mMyoMyo1_009173</name>
</gene>
<keyword evidence="3" id="KW-1185">Reference proteome</keyword>
<protein>
    <submittedName>
        <fullName evidence="2">Uncharacterized protein</fullName>
    </submittedName>
</protein>
<comment type="caution">
    <text evidence="2">The sequence shown here is derived from an EMBL/GenBank/DDBJ whole genome shotgun (WGS) entry which is preliminary data.</text>
</comment>
<organism evidence="2 3">
    <name type="scientific">Myotis myotis</name>
    <name type="common">Greater mouse-eared bat</name>
    <name type="synonym">Vespertilio myotis</name>
    <dbReference type="NCBI Taxonomy" id="51298"/>
    <lineage>
        <taxon>Eukaryota</taxon>
        <taxon>Metazoa</taxon>
        <taxon>Chordata</taxon>
        <taxon>Craniata</taxon>
        <taxon>Vertebrata</taxon>
        <taxon>Euteleostomi</taxon>
        <taxon>Mammalia</taxon>
        <taxon>Eutheria</taxon>
        <taxon>Laurasiatheria</taxon>
        <taxon>Chiroptera</taxon>
        <taxon>Yangochiroptera</taxon>
        <taxon>Vespertilionidae</taxon>
        <taxon>Myotis</taxon>
    </lineage>
</organism>
<dbReference type="EMBL" id="JABWUV010000017">
    <property type="protein sequence ID" value="KAF6296043.1"/>
    <property type="molecule type" value="Genomic_DNA"/>
</dbReference>
<dbReference type="Proteomes" id="UP000527355">
    <property type="component" value="Unassembled WGS sequence"/>
</dbReference>
<evidence type="ECO:0000313" key="3">
    <source>
        <dbReference type="Proteomes" id="UP000527355"/>
    </source>
</evidence>